<evidence type="ECO:0000256" key="2">
    <source>
        <dbReference type="PROSITE-ProRule" id="PRU00708"/>
    </source>
</evidence>
<dbReference type="PANTHER" id="PTHR46128">
    <property type="entry name" value="MITOCHONDRIAL GROUP I INTRON SPLICING FACTOR CCM1"/>
    <property type="match status" value="1"/>
</dbReference>
<accession>A0AAN6TMQ5</accession>
<feature type="repeat" description="PPR" evidence="2">
    <location>
        <begin position="583"/>
        <end position="618"/>
    </location>
</feature>
<evidence type="ECO:0000313" key="5">
    <source>
        <dbReference type="Proteomes" id="UP001302812"/>
    </source>
</evidence>
<reference evidence="4" key="2">
    <citation type="submission" date="2023-05" db="EMBL/GenBank/DDBJ databases">
        <authorList>
            <consortium name="Lawrence Berkeley National Laboratory"/>
            <person name="Steindorff A."/>
            <person name="Hensen N."/>
            <person name="Bonometti L."/>
            <person name="Westerberg I."/>
            <person name="Brannstrom I.O."/>
            <person name="Guillou S."/>
            <person name="Cros-Aarteil S."/>
            <person name="Calhoun S."/>
            <person name="Haridas S."/>
            <person name="Kuo A."/>
            <person name="Mondo S."/>
            <person name="Pangilinan J."/>
            <person name="Riley R."/>
            <person name="Labutti K."/>
            <person name="Andreopoulos B."/>
            <person name="Lipzen A."/>
            <person name="Chen C."/>
            <person name="Yanf M."/>
            <person name="Daum C."/>
            <person name="Ng V."/>
            <person name="Clum A."/>
            <person name="Ohm R."/>
            <person name="Martin F."/>
            <person name="Silar P."/>
            <person name="Natvig D."/>
            <person name="Lalanne C."/>
            <person name="Gautier V."/>
            <person name="Ament-Velasquez S.L."/>
            <person name="Kruys A."/>
            <person name="Hutchinson M.I."/>
            <person name="Powell A.J."/>
            <person name="Barry K."/>
            <person name="Miller A.N."/>
            <person name="Grigoriev I.V."/>
            <person name="Debuchy R."/>
            <person name="Gladieux P."/>
            <person name="Thoren M.H."/>
            <person name="Johannesson H."/>
        </authorList>
    </citation>
    <scope>NUCLEOTIDE SEQUENCE</scope>
    <source>
        <strain evidence="4">CBS 508.74</strain>
    </source>
</reference>
<dbReference type="AlphaFoldDB" id="A0AAN6TMQ5"/>
<evidence type="ECO:0000313" key="4">
    <source>
        <dbReference type="EMBL" id="KAK4117300.1"/>
    </source>
</evidence>
<dbReference type="PANTHER" id="PTHR46128:SF342">
    <property type="entry name" value="PENTACOTRIPEPTIDE-REPEAT REGION OF PRORP DOMAIN-CONTAINING PROTEIN"/>
    <property type="match status" value="1"/>
</dbReference>
<protein>
    <recommendedName>
        <fullName evidence="6">Pentatricopeptide repeat protein</fullName>
    </recommendedName>
</protein>
<feature type="region of interest" description="Disordered" evidence="3">
    <location>
        <begin position="41"/>
        <end position="70"/>
    </location>
</feature>
<dbReference type="InterPro" id="IPR050872">
    <property type="entry name" value="PPR_P_subfamily"/>
</dbReference>
<keyword evidence="5" id="KW-1185">Reference proteome</keyword>
<reference evidence="4" key="1">
    <citation type="journal article" date="2023" name="Mol. Phylogenet. Evol.">
        <title>Genome-scale phylogeny and comparative genomics of the fungal order Sordariales.</title>
        <authorList>
            <person name="Hensen N."/>
            <person name="Bonometti L."/>
            <person name="Westerberg I."/>
            <person name="Brannstrom I.O."/>
            <person name="Guillou S."/>
            <person name="Cros-Aarteil S."/>
            <person name="Calhoun S."/>
            <person name="Haridas S."/>
            <person name="Kuo A."/>
            <person name="Mondo S."/>
            <person name="Pangilinan J."/>
            <person name="Riley R."/>
            <person name="LaButti K."/>
            <person name="Andreopoulos B."/>
            <person name="Lipzen A."/>
            <person name="Chen C."/>
            <person name="Yan M."/>
            <person name="Daum C."/>
            <person name="Ng V."/>
            <person name="Clum A."/>
            <person name="Steindorff A."/>
            <person name="Ohm R.A."/>
            <person name="Martin F."/>
            <person name="Silar P."/>
            <person name="Natvig D.O."/>
            <person name="Lalanne C."/>
            <person name="Gautier V."/>
            <person name="Ament-Velasquez S.L."/>
            <person name="Kruys A."/>
            <person name="Hutchinson M.I."/>
            <person name="Powell A.J."/>
            <person name="Barry K."/>
            <person name="Miller A.N."/>
            <person name="Grigoriev I.V."/>
            <person name="Debuchy R."/>
            <person name="Gladieux P."/>
            <person name="Hiltunen Thoren M."/>
            <person name="Johannesson H."/>
        </authorList>
    </citation>
    <scope>NUCLEOTIDE SEQUENCE</scope>
    <source>
        <strain evidence="4">CBS 508.74</strain>
    </source>
</reference>
<dbReference type="GeneID" id="89933178"/>
<gene>
    <name evidence="4" type="ORF">N656DRAFT_26611</name>
</gene>
<dbReference type="InterPro" id="IPR002885">
    <property type="entry name" value="PPR_rpt"/>
</dbReference>
<dbReference type="InterPro" id="IPR011990">
    <property type="entry name" value="TPR-like_helical_dom_sf"/>
</dbReference>
<organism evidence="4 5">
    <name type="scientific">Canariomyces notabilis</name>
    <dbReference type="NCBI Taxonomy" id="2074819"/>
    <lineage>
        <taxon>Eukaryota</taxon>
        <taxon>Fungi</taxon>
        <taxon>Dikarya</taxon>
        <taxon>Ascomycota</taxon>
        <taxon>Pezizomycotina</taxon>
        <taxon>Sordariomycetes</taxon>
        <taxon>Sordariomycetidae</taxon>
        <taxon>Sordariales</taxon>
        <taxon>Chaetomiaceae</taxon>
        <taxon>Canariomyces</taxon>
    </lineage>
</organism>
<comment type="similarity">
    <text evidence="1">Belongs to the PPR family. P subfamily.</text>
</comment>
<evidence type="ECO:0000256" key="1">
    <source>
        <dbReference type="ARBA" id="ARBA00007626"/>
    </source>
</evidence>
<dbReference type="Gene3D" id="1.25.40.10">
    <property type="entry name" value="Tetratricopeptide repeat domain"/>
    <property type="match status" value="2"/>
</dbReference>
<name>A0AAN6TMQ5_9PEZI</name>
<dbReference type="PROSITE" id="PS51375">
    <property type="entry name" value="PPR"/>
    <property type="match status" value="1"/>
</dbReference>
<proteinExistence type="inferred from homology"/>
<evidence type="ECO:0008006" key="6">
    <source>
        <dbReference type="Google" id="ProtNLM"/>
    </source>
</evidence>
<feature type="compositionally biased region" description="Low complexity" evidence="3">
    <location>
        <begin position="42"/>
        <end position="55"/>
    </location>
</feature>
<comment type="caution">
    <text evidence="4">The sequence shown here is derived from an EMBL/GenBank/DDBJ whole genome shotgun (WGS) entry which is preliminary data.</text>
</comment>
<dbReference type="NCBIfam" id="TIGR00756">
    <property type="entry name" value="PPR"/>
    <property type="match status" value="1"/>
</dbReference>
<dbReference type="Proteomes" id="UP001302812">
    <property type="component" value="Unassembled WGS sequence"/>
</dbReference>
<sequence>MPPRPFSIDLRRCSSYVCRSCLDSQRNLRPSNPPPWLVTQYSSAARRARPSSVAAGRRKSEAAPDPAGLDKNLAEELIRADDSPTPLDVKYFDQVAPGQLRRLRGKDEFDESIGGLDNEIETAINNLEKEMINTVRMLQRMEKEGGQDKADQLRKQFKKTLRLQYKGKTGPEAEEYGLLRISGFSGPRQRPVASLNSFLARDSVVKGGVLKPKDISECWKYYSAARKTLSTAWDRVPPEVWNFLWSILSSEDVENPNRMQHIYILAKDMQAAGVPLRDSQQLLAMEAMFIEGWQAEAIDAWKKAVVTLGSKPETFKAYWELGVRMCCLHGDVERAQRAADTLLRSAHKPDARILIPIIGALSADEATLEQAWESYRDMRDLLGESMQIEDYDRVIGLFLSANCVEYALQAFVDMMFSGAIDIRGRTRLPLSVSNHFFIGKWLKRLIGVGDLDGAYQVVVYLQSKGVTASPIQLNGLIGAWLRSGSAEHVEKAETLAWSMIRARLDYVRLRHRQASMQGSIQFYDPYQLPATEKQSEGKPEFQCLTRATAETFSLLAENYCSRRLHGRLQELFEVLKEAEIGPTSFLMNQLIRSYSQNGEAEEAVKIYRTMTQEQKIRPDGHTFLALFNSLSVNRLIQRDPDLSRQDIISGRQFFADMVRADWTFDTPEILAQLPRTILFTMLKAKDYTGTIIAARAMRELFAFHPPETLLIELASGAGSLHIKSKRNIERLVTGRNTIEILMKKHRLELIKRGHKGDVMTDEEKLEELYEVLEKLVLLKAKAQDVRPEELKPILEETAREMGVYDIVILKDAGQIARHSKLAKQPVGQM</sequence>
<dbReference type="RefSeq" id="XP_064674870.1">
    <property type="nucleotide sequence ID" value="XM_064809055.1"/>
</dbReference>
<evidence type="ECO:0000256" key="3">
    <source>
        <dbReference type="SAM" id="MobiDB-lite"/>
    </source>
</evidence>
<dbReference type="EMBL" id="MU853332">
    <property type="protein sequence ID" value="KAK4117300.1"/>
    <property type="molecule type" value="Genomic_DNA"/>
</dbReference>